<dbReference type="Proteomes" id="UP000799536">
    <property type="component" value="Unassembled WGS sequence"/>
</dbReference>
<reference evidence="2" key="1">
    <citation type="journal article" date="2020" name="Stud. Mycol.">
        <title>101 Dothideomycetes genomes: a test case for predicting lifestyles and emergence of pathogens.</title>
        <authorList>
            <person name="Haridas S."/>
            <person name="Albert R."/>
            <person name="Binder M."/>
            <person name="Bloem J."/>
            <person name="Labutti K."/>
            <person name="Salamov A."/>
            <person name="Andreopoulos B."/>
            <person name="Baker S."/>
            <person name="Barry K."/>
            <person name="Bills G."/>
            <person name="Bluhm B."/>
            <person name="Cannon C."/>
            <person name="Castanera R."/>
            <person name="Culley D."/>
            <person name="Daum C."/>
            <person name="Ezra D."/>
            <person name="Gonzalez J."/>
            <person name="Henrissat B."/>
            <person name="Kuo A."/>
            <person name="Liang C."/>
            <person name="Lipzen A."/>
            <person name="Lutzoni F."/>
            <person name="Magnuson J."/>
            <person name="Mondo S."/>
            <person name="Nolan M."/>
            <person name="Ohm R."/>
            <person name="Pangilinan J."/>
            <person name="Park H.-J."/>
            <person name="Ramirez L."/>
            <person name="Alfaro M."/>
            <person name="Sun H."/>
            <person name="Tritt A."/>
            <person name="Yoshinaga Y."/>
            <person name="Zwiers L.-H."/>
            <person name="Turgeon B."/>
            <person name="Goodwin S."/>
            <person name="Spatafora J."/>
            <person name="Crous P."/>
            <person name="Grigoriev I."/>
        </authorList>
    </citation>
    <scope>NUCLEOTIDE SEQUENCE</scope>
    <source>
        <strain evidence="2">ATCC 74209</strain>
    </source>
</reference>
<feature type="region of interest" description="Disordered" evidence="1">
    <location>
        <begin position="1136"/>
        <end position="1158"/>
    </location>
</feature>
<feature type="compositionally biased region" description="Basic and acidic residues" evidence="1">
    <location>
        <begin position="1254"/>
        <end position="1263"/>
    </location>
</feature>
<name>A0A9P4JNV8_9PLEO</name>
<feature type="compositionally biased region" description="Low complexity" evidence="1">
    <location>
        <begin position="1080"/>
        <end position="1102"/>
    </location>
</feature>
<organism evidence="2 3">
    <name type="scientific">Delitschia confertaspora ATCC 74209</name>
    <dbReference type="NCBI Taxonomy" id="1513339"/>
    <lineage>
        <taxon>Eukaryota</taxon>
        <taxon>Fungi</taxon>
        <taxon>Dikarya</taxon>
        <taxon>Ascomycota</taxon>
        <taxon>Pezizomycotina</taxon>
        <taxon>Dothideomycetes</taxon>
        <taxon>Pleosporomycetidae</taxon>
        <taxon>Pleosporales</taxon>
        <taxon>Delitschiaceae</taxon>
        <taxon>Delitschia</taxon>
    </lineage>
</organism>
<evidence type="ECO:0000313" key="2">
    <source>
        <dbReference type="EMBL" id="KAF2202983.1"/>
    </source>
</evidence>
<feature type="region of interest" description="Disordered" evidence="1">
    <location>
        <begin position="962"/>
        <end position="1123"/>
    </location>
</feature>
<proteinExistence type="predicted"/>
<gene>
    <name evidence="2" type="ORF">GQ43DRAFT_500651</name>
</gene>
<feature type="region of interest" description="Disordered" evidence="1">
    <location>
        <begin position="681"/>
        <end position="754"/>
    </location>
</feature>
<evidence type="ECO:0000313" key="3">
    <source>
        <dbReference type="Proteomes" id="UP000799536"/>
    </source>
</evidence>
<keyword evidence="3" id="KW-1185">Reference proteome</keyword>
<sequence>MLSRTSSDDGTRLHRSKSAAAVHRMVPLPMEPLDPELAQHHALAAASTAYVRAYGQDMGSRDKGRASDVSRNKSNASRKSAEGSHFKESSLRSMTTTAQRSSQRPSSSRRPTTSGMNTEKFPPFYPVISTEKFPPFHSVTAVERLPTSQHSITFNENFRPCSQPRPHRPSTASSMVSQQIRKARSMYYASSVQTGSPVARPPAKFLTTPPSPPAVLHEAIKSDPPRPKTAILPPTIRQPACIPPKDTVNQARDKVFQDFQQRQVRHRPSLFLAPFQKRRDKGKNKVAPSESSGISHGARTPSDFGTETALPVFKPPKEKRSFSNSIKNKLKKVFRKTSATSTTSSLPVQQVEASRDYYGDRSTPVSASPPRHGSLEVRQPMFPRSRSHSPDIAGMRILSKPSSRSSLRSEGDISLATTSRVTSWGASSACNTITARDLKRLTVIHEAKDSNGSELNVQCPPSPKRKPPPIPGFAAFREPMPFEHLPAGVSSPVDPKRVFSALMKEIEAGKTTHVPQLSASPGSTTDDMDVFTTPALSERYQSLPAIAGLGISAHSKADSTESGARSVIRSTIRAVTPEAQTESLDRIKSVRGVVRIPRPDSTCDSEVELDLPSRSEHPGKGQGNGHDGPSATRTVTPTVEQIGQRVQMAMSRWKTPLDENHIELPRSTRRTFEVTNFATTYEHTYGGEERGDSTAPSSAEDHDNDNTIRQSIEFPISTQPRPLFSPLSPSIYSRNTDGQSILPNDSLHSLEPSEIESPGTAVVIQSQSVKSYVVGTPSPGKNRSSSDWKAWLSQEISELGVLPRENLGIAEGFGLSGHHNGHHSGHHSGQRMEHMSQVSGVSDSDAQAIDASGPDGGSEDPPSLRPEHAPPGCPATGIPTAAQVSEGAPKPSEDSHPSRKSSFPCAPSPRATSGVFSSISSGRVPSIASSNQPSIRPSLQSLASAKMNDRFPFIETGRRFSYASSKTGRTRRTTSSSETPVKGTPSPKVYSNFSPPMDKGKEAERIDARQTRGERTGELEREVGKENVTPLHLSQLSPKPLRVPQSMSELGRPKSSHFTNTNMQGGAGWNASPSRLTKYQTTSQDSQTRTSSPLGGSTTPSSSRHRLLRPVGNHPGSKLSPRPKSAIDLRQRAQILSTTPSPLTTENLARSSAQRSTTRLRKLNPLGALATASTSSITADPLRMIIGSPLTRTPSPMTPLGGRALHLKTSSSTLALNKEPSPGVEGVGIDALLEDDAILGVGVGARRPGSVMTSRKETGKGRDSATPTAGQRMAERFLRERSVASVGGKGTSAETDEGMERAFL</sequence>
<dbReference type="EMBL" id="ML993917">
    <property type="protein sequence ID" value="KAF2202983.1"/>
    <property type="molecule type" value="Genomic_DNA"/>
</dbReference>
<feature type="region of interest" description="Disordered" evidence="1">
    <location>
        <begin position="220"/>
        <end position="242"/>
    </location>
</feature>
<feature type="compositionally biased region" description="Basic and acidic residues" evidence="1">
    <location>
        <begin position="1"/>
        <end position="12"/>
    </location>
</feature>
<feature type="region of interest" description="Disordered" evidence="1">
    <location>
        <begin position="359"/>
        <end position="392"/>
    </location>
</feature>
<feature type="compositionally biased region" description="Polar residues" evidence="1">
    <location>
        <begin position="1136"/>
        <end position="1157"/>
    </location>
</feature>
<feature type="compositionally biased region" description="Basic residues" evidence="1">
    <location>
        <begin position="819"/>
        <end position="829"/>
    </location>
</feature>
<feature type="region of interest" description="Disordered" evidence="1">
    <location>
        <begin position="277"/>
        <end position="323"/>
    </location>
</feature>
<feature type="region of interest" description="Disordered" evidence="1">
    <location>
        <begin position="813"/>
        <end position="935"/>
    </location>
</feature>
<accession>A0A9P4JNV8</accession>
<feature type="compositionally biased region" description="Polar residues" evidence="1">
    <location>
        <begin position="910"/>
        <end position="935"/>
    </location>
</feature>
<dbReference type="OrthoDB" id="194139at2759"/>
<feature type="compositionally biased region" description="Basic and acidic residues" evidence="1">
    <location>
        <begin position="1273"/>
        <end position="1282"/>
    </location>
</feature>
<feature type="compositionally biased region" description="Basic and acidic residues" evidence="1">
    <location>
        <begin position="79"/>
        <end position="90"/>
    </location>
</feature>
<protein>
    <submittedName>
        <fullName evidence="2">Uncharacterized protein</fullName>
    </submittedName>
</protein>
<feature type="compositionally biased region" description="Polar residues" evidence="1">
    <location>
        <begin position="727"/>
        <end position="747"/>
    </location>
</feature>
<feature type="compositionally biased region" description="Polar residues" evidence="1">
    <location>
        <begin position="836"/>
        <end position="845"/>
    </location>
</feature>
<feature type="region of interest" description="Disordered" evidence="1">
    <location>
        <begin position="1246"/>
        <end position="1304"/>
    </location>
</feature>
<feature type="compositionally biased region" description="Basic and acidic residues" evidence="1">
    <location>
        <begin position="998"/>
        <end position="1025"/>
    </location>
</feature>
<feature type="compositionally biased region" description="Basic and acidic residues" evidence="1">
    <location>
        <begin position="59"/>
        <end position="71"/>
    </location>
</feature>
<comment type="caution">
    <text evidence="2">The sequence shown here is derived from an EMBL/GenBank/DDBJ whole genome shotgun (WGS) entry which is preliminary data.</text>
</comment>
<feature type="compositionally biased region" description="Low complexity" evidence="1">
    <location>
        <begin position="95"/>
        <end position="114"/>
    </location>
</feature>
<feature type="region of interest" description="Disordered" evidence="1">
    <location>
        <begin position="598"/>
        <end position="636"/>
    </location>
</feature>
<feature type="region of interest" description="Disordered" evidence="1">
    <location>
        <begin position="1"/>
        <end position="25"/>
    </location>
</feature>
<evidence type="ECO:0000256" key="1">
    <source>
        <dbReference type="SAM" id="MobiDB-lite"/>
    </source>
</evidence>
<feature type="region of interest" description="Disordered" evidence="1">
    <location>
        <begin position="57"/>
        <end position="123"/>
    </location>
</feature>